<reference evidence="2 3" key="1">
    <citation type="submission" date="2017-09" db="EMBL/GenBank/DDBJ databases">
        <authorList>
            <person name="Ehlers B."/>
            <person name="Leendertz F.H."/>
        </authorList>
    </citation>
    <scope>NUCLEOTIDE SEQUENCE [LARGE SCALE GENOMIC DNA]</scope>
    <source>
        <strain evidence="2 3">DSM 46844</strain>
    </source>
</reference>
<dbReference type="SUPFAM" id="SSF63817">
    <property type="entry name" value="Sortase"/>
    <property type="match status" value="1"/>
</dbReference>
<evidence type="ECO:0000313" key="2">
    <source>
        <dbReference type="EMBL" id="SNX97949.1"/>
    </source>
</evidence>
<dbReference type="Proteomes" id="UP000219514">
    <property type="component" value="Unassembled WGS sequence"/>
</dbReference>
<dbReference type="CDD" id="cd05829">
    <property type="entry name" value="Sortase_F"/>
    <property type="match status" value="1"/>
</dbReference>
<dbReference type="InterPro" id="IPR005754">
    <property type="entry name" value="Sortase"/>
</dbReference>
<name>A0A285EFP8_9ACTN</name>
<dbReference type="Gene3D" id="2.40.260.10">
    <property type="entry name" value="Sortase"/>
    <property type="match status" value="1"/>
</dbReference>
<accession>A0A285EFP8</accession>
<dbReference type="InterPro" id="IPR023365">
    <property type="entry name" value="Sortase_dom-sf"/>
</dbReference>
<gene>
    <name evidence="2" type="ORF">SAMN06893097_10929</name>
</gene>
<dbReference type="GO" id="GO:0016787">
    <property type="term" value="F:hydrolase activity"/>
    <property type="evidence" value="ECO:0007669"/>
    <property type="project" value="UniProtKB-KW"/>
</dbReference>
<keyword evidence="1" id="KW-0378">Hydrolase</keyword>
<proteinExistence type="predicted"/>
<dbReference type="Pfam" id="PF04203">
    <property type="entry name" value="Sortase"/>
    <property type="match status" value="1"/>
</dbReference>
<protein>
    <submittedName>
        <fullName evidence="2">Sortase family protein</fullName>
    </submittedName>
</protein>
<keyword evidence="3" id="KW-1185">Reference proteome</keyword>
<organism evidence="2 3">
    <name type="scientific">Geodermatophilus sabuli</name>
    <dbReference type="NCBI Taxonomy" id="1564158"/>
    <lineage>
        <taxon>Bacteria</taxon>
        <taxon>Bacillati</taxon>
        <taxon>Actinomycetota</taxon>
        <taxon>Actinomycetes</taxon>
        <taxon>Geodermatophilales</taxon>
        <taxon>Geodermatophilaceae</taxon>
        <taxon>Geodermatophilus</taxon>
    </lineage>
</organism>
<dbReference type="EMBL" id="OBDO01000009">
    <property type="protein sequence ID" value="SNX97949.1"/>
    <property type="molecule type" value="Genomic_DNA"/>
</dbReference>
<dbReference type="InterPro" id="IPR042001">
    <property type="entry name" value="Sortase_F"/>
</dbReference>
<evidence type="ECO:0000256" key="1">
    <source>
        <dbReference type="ARBA" id="ARBA00022801"/>
    </source>
</evidence>
<evidence type="ECO:0000313" key="3">
    <source>
        <dbReference type="Proteomes" id="UP000219514"/>
    </source>
</evidence>
<sequence>MSRPRARHLVLVVAGTVLVGSGLALTQAPPRADAPEIGEPVAAVAPSPAPPVVPAAPVEAPLPPPPVAAAPTAVVLPATADPVPLVPVGVLASGSLQLPERPTVLGWYAGGAVPGNAVGTAVVAGHVDSARYGSGPLEGLLSLREGDVVEVTDAGGAVHRFAVVSRTSFPKSALPPELFRTDGPPQLALITCGGAFDERTGNYADNVVVMAAPVG</sequence>
<dbReference type="AlphaFoldDB" id="A0A285EFP8"/>
<dbReference type="RefSeq" id="WP_172442516.1">
    <property type="nucleotide sequence ID" value="NZ_JACHXB010000001.1"/>
</dbReference>